<protein>
    <recommendedName>
        <fullName evidence="5">Secreted protein</fullName>
    </recommendedName>
</protein>
<feature type="region of interest" description="Disordered" evidence="1">
    <location>
        <begin position="76"/>
        <end position="108"/>
    </location>
</feature>
<name>S6BDG1_METRE</name>
<keyword evidence="4" id="KW-1185">Reference proteome</keyword>
<dbReference type="AlphaFoldDB" id="S6BDG1"/>
<evidence type="ECO:0000313" key="4">
    <source>
        <dbReference type="Proteomes" id="UP000015503"/>
    </source>
</evidence>
<evidence type="ECO:0000256" key="2">
    <source>
        <dbReference type="SAM" id="SignalP"/>
    </source>
</evidence>
<dbReference type="RefSeq" id="WP_016491271.1">
    <property type="nucleotide sequence ID" value="NC_021499.1"/>
</dbReference>
<dbReference type="HOGENOM" id="CLU_2194700_0_0_6"/>
<dbReference type="eggNOG" id="ENOG5032ASG">
    <property type="taxonomic scope" value="Bacteria"/>
</dbReference>
<feature type="chain" id="PRO_5004536795" description="Secreted protein" evidence="2">
    <location>
        <begin position="28"/>
        <end position="108"/>
    </location>
</feature>
<accession>S6BDG1</accession>
<dbReference type="EMBL" id="AP013068">
    <property type="protein sequence ID" value="BAN47069.1"/>
    <property type="molecule type" value="Genomic_DNA"/>
</dbReference>
<dbReference type="PATRIC" id="fig|1245471.3.peg.1352"/>
<feature type="signal peptide" evidence="2">
    <location>
        <begin position="1"/>
        <end position="27"/>
    </location>
</feature>
<dbReference type="Proteomes" id="UP000015503">
    <property type="component" value="Chromosome"/>
</dbReference>
<evidence type="ECO:0000256" key="1">
    <source>
        <dbReference type="SAM" id="MobiDB-lite"/>
    </source>
</evidence>
<keyword evidence="2" id="KW-0732">Signal</keyword>
<evidence type="ECO:0000313" key="3">
    <source>
        <dbReference type="EMBL" id="BAN47069.1"/>
    </source>
</evidence>
<reference evidence="3 4" key="1">
    <citation type="journal article" date="2013" name="Genome Announc.">
        <title>Complete Genome Sequence of the Carbazole Degrader Pseudomonas resinovorans Strain CA10 (NBRC 106553).</title>
        <authorList>
            <person name="Shintani M."/>
            <person name="Hosoyama A."/>
            <person name="Ohji S."/>
            <person name="Tsuchikane K."/>
            <person name="Takarada H."/>
            <person name="Yamazoe A."/>
            <person name="Fujita N."/>
            <person name="Nojiri H."/>
        </authorList>
    </citation>
    <scope>NUCLEOTIDE SEQUENCE [LARGE SCALE GENOMIC DNA]</scope>
    <source>
        <strain evidence="3 4">NBRC 106553</strain>
    </source>
</reference>
<dbReference type="KEGG" id="pre:PCA10_13370"/>
<dbReference type="OrthoDB" id="7020549at2"/>
<sequence>MKSAITTTALSSLLFSIVAFTSMQASSASLQAENQQPLMLAEGGSDRLLQYREMQAQRQQTTRDDSERFVQLIEEKPTAAGTSNEVEPIAKPTTRTHSRIHHMKVEYE</sequence>
<evidence type="ECO:0008006" key="5">
    <source>
        <dbReference type="Google" id="ProtNLM"/>
    </source>
</evidence>
<gene>
    <name evidence="3" type="ORF">PCA10_13370</name>
</gene>
<organism evidence="3 4">
    <name type="scientific">Metapseudomonas resinovorans NBRC 106553</name>
    <dbReference type="NCBI Taxonomy" id="1245471"/>
    <lineage>
        <taxon>Bacteria</taxon>
        <taxon>Pseudomonadati</taxon>
        <taxon>Pseudomonadota</taxon>
        <taxon>Gammaproteobacteria</taxon>
        <taxon>Pseudomonadales</taxon>
        <taxon>Pseudomonadaceae</taxon>
        <taxon>Metapseudomonas</taxon>
    </lineage>
</organism>
<proteinExistence type="predicted"/>